<evidence type="ECO:0000256" key="1">
    <source>
        <dbReference type="SAM" id="MobiDB-lite"/>
    </source>
</evidence>
<dbReference type="Pfam" id="PF09538">
    <property type="entry name" value="FYDLN_acid"/>
    <property type="match status" value="1"/>
</dbReference>
<comment type="caution">
    <text evidence="2">The sequence shown here is derived from an EMBL/GenBank/DDBJ whole genome shotgun (WGS) entry which is preliminary data.</text>
</comment>
<evidence type="ECO:0000313" key="3">
    <source>
        <dbReference type="Proteomes" id="UP000189542"/>
    </source>
</evidence>
<dbReference type="NCBIfam" id="TIGR02300">
    <property type="entry name" value="FYDLN_acid"/>
    <property type="match status" value="1"/>
</dbReference>
<dbReference type="AlphaFoldDB" id="A0A1V2N803"/>
<gene>
    <name evidence="2" type="ORF">AYO25_02795</name>
</gene>
<dbReference type="OrthoDB" id="9815689at2"/>
<dbReference type="RefSeq" id="WP_076969413.1">
    <property type="nucleotide sequence ID" value="NZ_LVWB01000010.1"/>
</dbReference>
<dbReference type="Proteomes" id="UP000189542">
    <property type="component" value="Unassembled WGS sequence"/>
</dbReference>
<dbReference type="InterPro" id="IPR012644">
    <property type="entry name" value="CHP02300_FYDLN_acid"/>
</dbReference>
<organism evidence="2 3">
    <name type="scientific">Candidatus Liberibacter solanacearum</name>
    <dbReference type="NCBI Taxonomy" id="556287"/>
    <lineage>
        <taxon>Bacteria</taxon>
        <taxon>Pseudomonadati</taxon>
        <taxon>Pseudomonadota</taxon>
        <taxon>Alphaproteobacteria</taxon>
        <taxon>Hyphomicrobiales</taxon>
        <taxon>Rhizobiaceae</taxon>
        <taxon>Liberibacter</taxon>
    </lineage>
</organism>
<dbReference type="EMBL" id="LVWB01000010">
    <property type="protein sequence ID" value="ONI59690.1"/>
    <property type="molecule type" value="Genomic_DNA"/>
</dbReference>
<feature type="region of interest" description="Disordered" evidence="1">
    <location>
        <begin position="97"/>
        <end position="117"/>
    </location>
</feature>
<name>A0A1V2N803_9HYPH</name>
<protein>
    <submittedName>
        <fullName evidence="2">TIGR02300 family protein</fullName>
    </submittedName>
</protein>
<proteinExistence type="predicted"/>
<sequence>MAKPELGTKRTCPDTGKRFYDLNKKTIVSPYTQNSWPLSYFETAPPPEEADEISALEEEKEVKVFTKHPAIEGEENIISKEDDSSLDMKYVQEINLDDDDHDDFLEQADDDADSDVV</sequence>
<accession>A0A1V2N803</accession>
<evidence type="ECO:0000313" key="2">
    <source>
        <dbReference type="EMBL" id="ONI59690.1"/>
    </source>
</evidence>
<reference evidence="2 3" key="1">
    <citation type="journal article" date="2017" name="PLoS ONE">
        <title>Genomic sequence of 'Candidatus Liberibacter solanacearum' haplotype C and its comparison with haplotype A and B genomes.</title>
        <authorList>
            <person name="Wang J."/>
            <person name="Haapalainen M."/>
            <person name="Schott T."/>
            <person name="Thompson S.M."/>
            <person name="Smith G.R."/>
            <person name="Nissinen A.I."/>
            <person name="Pirhonen M."/>
        </authorList>
    </citation>
    <scope>NUCLEOTIDE SEQUENCE [LARGE SCALE GENOMIC DNA]</scope>
    <source>
        <strain evidence="2 3">FIN111</strain>
    </source>
</reference>